<name>A0ABR2HAF5_9EUKA</name>
<gene>
    <name evidence="1" type="ORF">M9Y10_025078</name>
</gene>
<dbReference type="EMBL" id="JAPFFF010000035">
    <property type="protein sequence ID" value="KAK8843226.1"/>
    <property type="molecule type" value="Genomic_DNA"/>
</dbReference>
<sequence length="449" mass="52933">MVKQIISSTIENNIEGRLKKIVDDCSEYLLEKKETTNDDFILNYIVLIEVFTQFGNQSIIKLAFLLLLNKIKESKGIKNDLILLIKLEIKRMMNDTNDLKEEIDYLSQHFIEIDPYILNQIDLKVIENAIVKRKNDCQDSLLYKILRLDKSHKQHLICFVDFQLVSNKAMKLFLSSIDFSFINEQILETISIRLSLPIADIYEIEDDEQDRESRFFSIFFRKAIQNSVLSKQFINDKNFIIFVNDRKIEINRNVAVLISPLILKNIQTDITCNSFYLKFDQVEFFNEFSKSLSYFLPQQLICHYDRQTIERKIIELLIEMFNEIEEKGIDHFMTLINTLHSSEKNILNYTGWISLFIYLGNIEIAEYLVNSLVESDTKKITSTDDLFERLHHKEVLGYNDSLEIMISSERNYIANNFALFFSNIESFDNIDENIWKVISIRLSIDVEED</sequence>
<organism evidence="1 2">
    <name type="scientific">Tritrichomonas musculus</name>
    <dbReference type="NCBI Taxonomy" id="1915356"/>
    <lineage>
        <taxon>Eukaryota</taxon>
        <taxon>Metamonada</taxon>
        <taxon>Parabasalia</taxon>
        <taxon>Tritrichomonadida</taxon>
        <taxon>Tritrichomonadidae</taxon>
        <taxon>Tritrichomonas</taxon>
    </lineage>
</organism>
<keyword evidence="2" id="KW-1185">Reference proteome</keyword>
<dbReference type="Proteomes" id="UP001470230">
    <property type="component" value="Unassembled WGS sequence"/>
</dbReference>
<evidence type="ECO:0000313" key="1">
    <source>
        <dbReference type="EMBL" id="KAK8843226.1"/>
    </source>
</evidence>
<proteinExistence type="predicted"/>
<evidence type="ECO:0000313" key="2">
    <source>
        <dbReference type="Proteomes" id="UP001470230"/>
    </source>
</evidence>
<protein>
    <submittedName>
        <fullName evidence="1">Uncharacterized protein</fullName>
    </submittedName>
</protein>
<reference evidence="1 2" key="1">
    <citation type="submission" date="2024-04" db="EMBL/GenBank/DDBJ databases">
        <title>Tritrichomonas musculus Genome.</title>
        <authorList>
            <person name="Alves-Ferreira E."/>
            <person name="Grigg M."/>
            <person name="Lorenzi H."/>
            <person name="Galac M."/>
        </authorList>
    </citation>
    <scope>NUCLEOTIDE SEQUENCE [LARGE SCALE GENOMIC DNA]</scope>
    <source>
        <strain evidence="1 2">EAF2021</strain>
    </source>
</reference>
<comment type="caution">
    <text evidence="1">The sequence shown here is derived from an EMBL/GenBank/DDBJ whole genome shotgun (WGS) entry which is preliminary data.</text>
</comment>
<accession>A0ABR2HAF5</accession>